<evidence type="ECO:0000256" key="2">
    <source>
        <dbReference type="ARBA" id="ARBA00022692"/>
    </source>
</evidence>
<dbReference type="InterPro" id="IPR032808">
    <property type="entry name" value="DoxX"/>
</dbReference>
<protein>
    <recommendedName>
        <fullName evidence="7">DoxX family protein</fullName>
    </recommendedName>
</protein>
<feature type="transmembrane region" description="Helical" evidence="5">
    <location>
        <begin position="47"/>
        <end position="66"/>
    </location>
</feature>
<feature type="transmembrane region" description="Helical" evidence="5">
    <location>
        <begin position="101"/>
        <end position="120"/>
    </location>
</feature>
<keyword evidence="3 5" id="KW-1133">Transmembrane helix</keyword>
<reference evidence="6" key="1">
    <citation type="submission" date="2014-07" db="EMBL/GenBank/DDBJ databases">
        <authorList>
            <person name="Urmite Genomes Urmite Genomes"/>
        </authorList>
    </citation>
    <scope>NUCLEOTIDE SEQUENCE</scope>
    <source>
        <strain evidence="6">11W110_air</strain>
    </source>
</reference>
<dbReference type="GO" id="GO:0016020">
    <property type="term" value="C:membrane"/>
    <property type="evidence" value="ECO:0007669"/>
    <property type="project" value="UniProtKB-SubCell"/>
</dbReference>
<evidence type="ECO:0000256" key="5">
    <source>
        <dbReference type="SAM" id="Phobius"/>
    </source>
</evidence>
<evidence type="ECO:0000256" key="1">
    <source>
        <dbReference type="ARBA" id="ARBA00004141"/>
    </source>
</evidence>
<dbReference type="Pfam" id="PF13564">
    <property type="entry name" value="DoxX_2"/>
    <property type="match status" value="1"/>
</dbReference>
<gene>
    <name evidence="6" type="ORF">BN1051_03252</name>
</gene>
<feature type="transmembrane region" description="Helical" evidence="5">
    <location>
        <begin position="6"/>
        <end position="26"/>
    </location>
</feature>
<organism evidence="6">
    <name type="scientific">Arthrobacter saudimassiliensis</name>
    <dbReference type="NCBI Taxonomy" id="1461584"/>
    <lineage>
        <taxon>Bacteria</taxon>
        <taxon>Bacillati</taxon>
        <taxon>Actinomycetota</taxon>
        <taxon>Actinomycetes</taxon>
        <taxon>Micrococcales</taxon>
        <taxon>Micrococcaceae</taxon>
        <taxon>Arthrobacter</taxon>
    </lineage>
</organism>
<proteinExistence type="predicted"/>
<name>A0A078MU43_9MICC</name>
<evidence type="ECO:0000256" key="3">
    <source>
        <dbReference type="ARBA" id="ARBA00022989"/>
    </source>
</evidence>
<sequence length="123" mass="13450">MTVLVLWLLQLVLAILFAGLGLMKLVQPYRRLTRSLRWPADFTPATVKVIGGAELLGAVGLILPVAVDRYEVLTPVAALALAVLMALAIRVHVRRRERNMVTLPAILLGLNLLVAAGRFAEYL</sequence>
<comment type="subcellular location">
    <subcellularLocation>
        <location evidence="1">Membrane</location>
        <topology evidence="1">Multi-pass membrane protein</topology>
    </subcellularLocation>
</comment>
<dbReference type="EMBL" id="LN483072">
    <property type="protein sequence ID" value="CEA09875.1"/>
    <property type="molecule type" value="Genomic_DNA"/>
</dbReference>
<evidence type="ECO:0000313" key="6">
    <source>
        <dbReference type="EMBL" id="CEA09875.1"/>
    </source>
</evidence>
<keyword evidence="4 5" id="KW-0472">Membrane</keyword>
<keyword evidence="2 5" id="KW-0812">Transmembrane</keyword>
<accession>A0A078MU43</accession>
<evidence type="ECO:0008006" key="7">
    <source>
        <dbReference type="Google" id="ProtNLM"/>
    </source>
</evidence>
<dbReference type="AlphaFoldDB" id="A0A078MU43"/>
<dbReference type="PATRIC" id="fig|1461584.3.peg.3221"/>
<feature type="transmembrane region" description="Helical" evidence="5">
    <location>
        <begin position="72"/>
        <end position="89"/>
    </location>
</feature>
<evidence type="ECO:0000256" key="4">
    <source>
        <dbReference type="ARBA" id="ARBA00023136"/>
    </source>
</evidence>